<gene>
    <name evidence="1" type="ORF">DFR28_1172</name>
</gene>
<dbReference type="InParanoid" id="A0A395JE97"/>
<comment type="caution">
    <text evidence="1">The sequence shown here is derived from an EMBL/GenBank/DDBJ whole genome shotgun (WGS) entry which is preliminary data.</text>
</comment>
<evidence type="ECO:0000313" key="1">
    <source>
        <dbReference type="EMBL" id="RBP46604.1"/>
    </source>
</evidence>
<name>A0A395JE97_9GAMM</name>
<dbReference type="AlphaFoldDB" id="A0A395JE97"/>
<dbReference type="RefSeq" id="WP_113956047.1">
    <property type="nucleotide sequence ID" value="NZ_QNRT01000017.1"/>
</dbReference>
<sequence>MSGIRWFAIDWVKNGYQAAIYETADLGNKEFLDFPEFGPLDPNVEFGDPNRTIESPDIDRLFELLEIEFPGCTNKLVNQFISQYEYLDYIQGGRK</sequence>
<dbReference type="OrthoDB" id="3298516at2"/>
<evidence type="ECO:0000313" key="2">
    <source>
        <dbReference type="Proteomes" id="UP000253083"/>
    </source>
</evidence>
<dbReference type="Proteomes" id="UP000253083">
    <property type="component" value="Unassembled WGS sequence"/>
</dbReference>
<reference evidence="1 2" key="1">
    <citation type="submission" date="2018-06" db="EMBL/GenBank/DDBJ databases">
        <title>Genomic Encyclopedia of Type Strains, Phase IV (KMG-IV): sequencing the most valuable type-strain genomes for metagenomic binning, comparative biology and taxonomic classification.</title>
        <authorList>
            <person name="Goeker M."/>
        </authorList>
    </citation>
    <scope>NUCLEOTIDE SEQUENCE [LARGE SCALE GENOMIC DNA]</scope>
    <source>
        <strain evidence="1 2">DSM 24032</strain>
    </source>
</reference>
<proteinExistence type="predicted"/>
<keyword evidence="2" id="KW-1185">Reference proteome</keyword>
<protein>
    <submittedName>
        <fullName evidence="1">Uncharacterized protein</fullName>
    </submittedName>
</protein>
<accession>A0A395JE97</accession>
<organism evidence="1 2">
    <name type="scientific">Arenicella xantha</name>
    <dbReference type="NCBI Taxonomy" id="644221"/>
    <lineage>
        <taxon>Bacteria</taxon>
        <taxon>Pseudomonadati</taxon>
        <taxon>Pseudomonadota</taxon>
        <taxon>Gammaproteobacteria</taxon>
        <taxon>Arenicellales</taxon>
        <taxon>Arenicellaceae</taxon>
        <taxon>Arenicella</taxon>
    </lineage>
</organism>
<dbReference type="EMBL" id="QNRT01000017">
    <property type="protein sequence ID" value="RBP46604.1"/>
    <property type="molecule type" value="Genomic_DNA"/>
</dbReference>